<comment type="caution">
    <text evidence="1">The sequence shown here is derived from an EMBL/GenBank/DDBJ whole genome shotgun (WGS) entry which is preliminary data.</text>
</comment>
<dbReference type="EMBL" id="ADKX01000026">
    <property type="protein sequence ID" value="EFW05293.1"/>
    <property type="molecule type" value="Genomic_DNA"/>
</dbReference>
<dbReference type="HOGENOM" id="CLU_703412_0_0_9"/>
<gene>
    <name evidence="1" type="ORF">HMPREF9488_01438</name>
</gene>
<protein>
    <submittedName>
        <fullName evidence="1">Uncharacterized protein</fullName>
    </submittedName>
</protein>
<name>E7G9J9_9FIRM</name>
<organism evidence="1 2">
    <name type="scientific">Coprobacillus cateniformis</name>
    <dbReference type="NCBI Taxonomy" id="100884"/>
    <lineage>
        <taxon>Bacteria</taxon>
        <taxon>Bacillati</taxon>
        <taxon>Bacillota</taxon>
        <taxon>Erysipelotrichia</taxon>
        <taxon>Erysipelotrichales</taxon>
        <taxon>Coprobacillaceae</taxon>
        <taxon>Coprobacillus</taxon>
    </lineage>
</organism>
<dbReference type="STRING" id="100884.GCA_000269565_03285"/>
<reference evidence="1 2" key="1">
    <citation type="submission" date="2010-12" db="EMBL/GenBank/DDBJ databases">
        <title>The Genome Sequence of Coprobacillus sp. strain 29_1.</title>
        <authorList>
            <consortium name="The Broad Institute Genome Sequencing Platform"/>
            <person name="Earl A."/>
            <person name="Ward D."/>
            <person name="Feldgarden M."/>
            <person name="Gevers D."/>
            <person name="Daigneault M."/>
            <person name="Sibley C.D."/>
            <person name="White A."/>
            <person name="Strauss J."/>
            <person name="Allen-Vercoe E."/>
            <person name="Young S.K."/>
            <person name="Zeng Q."/>
            <person name="Gargeya S."/>
            <person name="Fitzgerald M."/>
            <person name="Haas B."/>
            <person name="Abouelleil A."/>
            <person name="Alvarado L."/>
            <person name="Arachchi H.M."/>
            <person name="Berlin A."/>
            <person name="Brown A."/>
            <person name="Chapman S.B."/>
            <person name="Chen Z."/>
            <person name="Dunbar C."/>
            <person name="Freedman E."/>
            <person name="Gearin G."/>
            <person name="Gellesch M."/>
            <person name="Goldberg J."/>
            <person name="Griggs A."/>
            <person name="Gujja S."/>
            <person name="Heilman E."/>
            <person name="Heiman D."/>
            <person name="Howarth C."/>
            <person name="Larson L."/>
            <person name="Lui A."/>
            <person name="MacDonald P.J.P."/>
            <person name="Mehta T."/>
            <person name="Montmayeur A."/>
            <person name="Murphy C."/>
            <person name="Neiman D."/>
            <person name="Pearson M."/>
            <person name="Priest M."/>
            <person name="Roberts A."/>
            <person name="Saif S."/>
            <person name="Shea T."/>
            <person name="Shenoy N."/>
            <person name="Sisk P."/>
            <person name="Stolte C."/>
            <person name="Sykes S."/>
            <person name="White J."/>
            <person name="Yandava C."/>
            <person name="Nusbaum C."/>
            <person name="Birren B."/>
        </authorList>
    </citation>
    <scope>NUCLEOTIDE SEQUENCE [LARGE SCALE GENOMIC DNA]</scope>
    <source>
        <strain evidence="1 2">29_1</strain>
    </source>
</reference>
<dbReference type="GeneID" id="78231054"/>
<sequence>MSMNPQKPSLMQNMNVSRKKTFGKPASKSILDLANMTGIPRMPPIPKKVPLSEVSVDPIPKVSEKVVTPTTLPSTRFNPFFMSQKDEMDGSIYYDGGHIRLIYEDGGPDVFDYDSLYFSFPSENAAKSAQLWVSNQTKDQTKKVHFNEFKSEFQQKGYCIEIPKVKLQEPIAGIFFELIVNGNNIIGSHVSRGGVVPIAPDFKYEKMDELYDTVKNIDWFTNEIIKQFMNSGLTLSNVLESLKLMYEKKSPLIAKLFEFAIPFFTDDMITKLIKRFFPENHFIGEISKIKDQFPSLEQQQLPECQLALHTFLTSDFFFGYPTLDGIFQINDLTDPQKFIDDHINIAYFCRIDSAMQENSIYFMRVIGYFKNQLLQATHLLQDMGLNPMHIAE</sequence>
<keyword evidence="2" id="KW-1185">Reference proteome</keyword>
<accession>E7G9J9</accession>
<dbReference type="AlphaFoldDB" id="E7G9J9"/>
<proteinExistence type="predicted"/>
<dbReference type="Proteomes" id="UP000003157">
    <property type="component" value="Unassembled WGS sequence"/>
</dbReference>
<evidence type="ECO:0000313" key="1">
    <source>
        <dbReference type="EMBL" id="EFW05293.1"/>
    </source>
</evidence>
<evidence type="ECO:0000313" key="2">
    <source>
        <dbReference type="Proteomes" id="UP000003157"/>
    </source>
</evidence>
<dbReference type="RefSeq" id="WP_008788553.1">
    <property type="nucleotide sequence ID" value="NZ_AKCB01000003.1"/>
</dbReference>